<keyword evidence="4" id="KW-1185">Reference proteome</keyword>
<feature type="region of interest" description="Disordered" evidence="1">
    <location>
        <begin position="54"/>
        <end position="111"/>
    </location>
</feature>
<accession>A0A6S6Y1F9</accession>
<feature type="compositionally biased region" description="Pro residues" evidence="1">
    <location>
        <begin position="90"/>
        <end position="100"/>
    </location>
</feature>
<gene>
    <name evidence="3" type="ORF">DENOEST_3507</name>
</gene>
<feature type="domain" description="Zinc finger/thioredoxin putative" evidence="2">
    <location>
        <begin position="2"/>
        <end position="38"/>
    </location>
</feature>
<dbReference type="AlphaFoldDB" id="A0A6S6Y1F9"/>
<evidence type="ECO:0000313" key="4">
    <source>
        <dbReference type="Proteomes" id="UP000515733"/>
    </source>
</evidence>
<evidence type="ECO:0000259" key="2">
    <source>
        <dbReference type="Pfam" id="PF13719"/>
    </source>
</evidence>
<proteinExistence type="predicted"/>
<dbReference type="InterPro" id="IPR021834">
    <property type="entry name" value="DUF3426"/>
</dbReference>
<dbReference type="NCBIfam" id="TIGR02098">
    <property type="entry name" value="MJ0042_CXXC"/>
    <property type="match status" value="1"/>
</dbReference>
<dbReference type="Pfam" id="PF13719">
    <property type="entry name" value="Zn_ribbon_5"/>
    <property type="match status" value="1"/>
</dbReference>
<name>A0A6S6Y1F9_9PROT</name>
<dbReference type="InterPro" id="IPR011723">
    <property type="entry name" value="Znf/thioredoxin_put"/>
</dbReference>
<dbReference type="Pfam" id="PF11906">
    <property type="entry name" value="DUF3426"/>
    <property type="match status" value="1"/>
</dbReference>
<dbReference type="Proteomes" id="UP000515733">
    <property type="component" value="Chromosome"/>
</dbReference>
<dbReference type="EMBL" id="LR778301">
    <property type="protein sequence ID" value="CAB1370661.1"/>
    <property type="molecule type" value="Genomic_DNA"/>
</dbReference>
<organism evidence="3 4">
    <name type="scientific">Denitratisoma oestradiolicum</name>
    <dbReference type="NCBI Taxonomy" id="311182"/>
    <lineage>
        <taxon>Bacteria</taxon>
        <taxon>Pseudomonadati</taxon>
        <taxon>Pseudomonadota</taxon>
        <taxon>Betaproteobacteria</taxon>
        <taxon>Nitrosomonadales</taxon>
        <taxon>Sterolibacteriaceae</taxon>
        <taxon>Denitratisoma</taxon>
    </lineage>
</organism>
<sequence>MMLTRCPDCATTFRITPEQLKARQGKVRCGECQHVFNALDSLVEEPLVAVPAATTDTSPATEKPLSAPDSPAPESISDQLDPVAEHEPPPTEPLEQPPSASPAEALTQEVEEAPSGVIPTETLAMPAEEAPAPDSATPAPAATVSADIPDMPPWIALSPPKPLRRWPWILGLTLALLALAAQTLLHFRVELAVLQPGLKPLLQAACAPLGCDVPRPRRADLLGIETSDLHPDPRHKGRLQLVMSLRNRAPFNQELPHLEVTLTDTADTALLVRSLPPPDYLPPGTDPTQGFAANSELALNLTLDVGDLPAAGYRLYLYFP</sequence>
<evidence type="ECO:0000256" key="1">
    <source>
        <dbReference type="SAM" id="MobiDB-lite"/>
    </source>
</evidence>
<evidence type="ECO:0000313" key="3">
    <source>
        <dbReference type="EMBL" id="CAB1370661.1"/>
    </source>
</evidence>
<reference evidence="3 4" key="1">
    <citation type="submission" date="2020-03" db="EMBL/GenBank/DDBJ databases">
        <authorList>
            <consortium name="Genoscope - CEA"/>
            <person name="William W."/>
        </authorList>
    </citation>
    <scope>NUCLEOTIDE SEQUENCE [LARGE SCALE GENOMIC DNA]</scope>
    <source>
        <strain evidence="4">DSM 16959</strain>
    </source>
</reference>
<protein>
    <recommendedName>
        <fullName evidence="2">Zinc finger/thioredoxin putative domain-containing protein</fullName>
    </recommendedName>
</protein>
<dbReference type="KEGG" id="doe:DENOEST_3507"/>